<dbReference type="InterPro" id="IPR011047">
    <property type="entry name" value="Quinoprotein_ADH-like_sf"/>
</dbReference>
<keyword evidence="1" id="KW-0472">Membrane</keyword>
<feature type="transmembrane region" description="Helical" evidence="1">
    <location>
        <begin position="27"/>
        <end position="45"/>
    </location>
</feature>
<dbReference type="Proteomes" id="UP000832041">
    <property type="component" value="Chromosome"/>
</dbReference>
<feature type="transmembrane region" description="Helical" evidence="1">
    <location>
        <begin position="125"/>
        <end position="146"/>
    </location>
</feature>
<evidence type="ECO:0000259" key="2">
    <source>
        <dbReference type="Pfam" id="PF13360"/>
    </source>
</evidence>
<keyword evidence="1" id="KW-0812">Transmembrane</keyword>
<gene>
    <name evidence="3" type="ORF">FOF52_04505</name>
</gene>
<feature type="transmembrane region" description="Helical" evidence="1">
    <location>
        <begin position="57"/>
        <end position="75"/>
    </location>
</feature>
<protein>
    <submittedName>
        <fullName evidence="3">PQQ-binding-like beta-propeller repeat protein</fullName>
    </submittedName>
</protein>
<dbReference type="RefSeq" id="WP_248592570.1">
    <property type="nucleotide sequence ID" value="NZ_BAABEB010000012.1"/>
</dbReference>
<evidence type="ECO:0000313" key="4">
    <source>
        <dbReference type="Proteomes" id="UP000832041"/>
    </source>
</evidence>
<dbReference type="InterPro" id="IPR015943">
    <property type="entry name" value="WD40/YVTN_repeat-like_dom_sf"/>
</dbReference>
<reference evidence="3 4" key="1">
    <citation type="submission" date="2020-04" db="EMBL/GenBank/DDBJ databases">
        <title>Thermobifida alba genome sequencing and assembly.</title>
        <authorList>
            <person name="Luzics S."/>
            <person name="Horvath B."/>
            <person name="Nagy I."/>
            <person name="Toth A."/>
            <person name="Nagy I."/>
            <person name="Kukolya J."/>
        </authorList>
    </citation>
    <scope>NUCLEOTIDE SEQUENCE [LARGE SCALE GENOMIC DNA]</scope>
    <source>
        <strain evidence="3 4">DSM 43795</strain>
    </source>
</reference>
<keyword evidence="4" id="KW-1185">Reference proteome</keyword>
<sequence length="595" mass="61554">MLVTGLLANATALLLHAGESGAHLLRVGLWIVVGLHLFSVLPPSEGSPENPGKVREGTGLGAVSTVLLTVLLAVLDRPLWLFDGPGADTPWSTAGWAGLGAVALGVIAVAAAGRGRRLRWTGPSLAGVACGIAVTAVLASAAWTGLRPLVPLHQPSRVWHVTAEAAEAGPVPSMVEEVAWMWRPPGDTWSARVMATATGAVVALDYGVVALDTATGEETWHYLRPGGWVQASVTPDGRTVAVAFRDEDDTGALLALDAATGQVRGATVFPEQLTGWDDWGGRGSPDVGLLTADARILVDEGDGAWTLTAWGLTDDVLRWEAPQDAGCRAAPSSDSRWVRVFSDMVVVAQRCYEEPAEATGEADAGDAQGAANRLTAFDADTGEPLWTREWAAASSAAPRIAGARPHQPTTADDAVVAVTEGDDEGPWLVVDRADGEVLADALLLPEGSGSVHFAADSVVFARHDPELPGTRYERWTLTGDPGAAVAVETPPDGPPAPVVLGSEWAVLADAVVDVRLGGAAAGTESRRAAVGVTSWSSGETREIPLDVPAAAGPADRADEAGGPRLLPVPGALLLVVEETRAYFSDEAPGPVLGLR</sequence>
<keyword evidence="1" id="KW-1133">Transmembrane helix</keyword>
<dbReference type="SMART" id="SM00564">
    <property type="entry name" value="PQQ"/>
    <property type="match status" value="4"/>
</dbReference>
<proteinExistence type="predicted"/>
<accession>A0ABY4L052</accession>
<name>A0ABY4L052_THEAE</name>
<dbReference type="EMBL" id="CP051627">
    <property type="protein sequence ID" value="UPT20316.1"/>
    <property type="molecule type" value="Genomic_DNA"/>
</dbReference>
<dbReference type="Pfam" id="PF13360">
    <property type="entry name" value="PQQ_2"/>
    <property type="match status" value="1"/>
</dbReference>
<dbReference type="Gene3D" id="2.130.10.10">
    <property type="entry name" value="YVTN repeat-like/Quinoprotein amine dehydrogenase"/>
    <property type="match status" value="1"/>
</dbReference>
<dbReference type="InterPro" id="IPR018391">
    <property type="entry name" value="PQQ_b-propeller_rpt"/>
</dbReference>
<evidence type="ECO:0000313" key="3">
    <source>
        <dbReference type="EMBL" id="UPT20316.1"/>
    </source>
</evidence>
<dbReference type="SUPFAM" id="SSF50998">
    <property type="entry name" value="Quinoprotein alcohol dehydrogenase-like"/>
    <property type="match status" value="1"/>
</dbReference>
<dbReference type="InterPro" id="IPR002372">
    <property type="entry name" value="PQQ_rpt_dom"/>
</dbReference>
<evidence type="ECO:0000256" key="1">
    <source>
        <dbReference type="SAM" id="Phobius"/>
    </source>
</evidence>
<organism evidence="3 4">
    <name type="scientific">Thermobifida alba</name>
    <name type="common">Thermomonospora alba</name>
    <dbReference type="NCBI Taxonomy" id="53522"/>
    <lineage>
        <taxon>Bacteria</taxon>
        <taxon>Bacillati</taxon>
        <taxon>Actinomycetota</taxon>
        <taxon>Actinomycetes</taxon>
        <taxon>Streptosporangiales</taxon>
        <taxon>Nocardiopsidaceae</taxon>
        <taxon>Thermobifida</taxon>
    </lineage>
</organism>
<feature type="domain" description="Pyrrolo-quinoline quinone repeat" evidence="2">
    <location>
        <begin position="178"/>
        <end position="267"/>
    </location>
</feature>
<feature type="transmembrane region" description="Helical" evidence="1">
    <location>
        <begin position="95"/>
        <end position="113"/>
    </location>
</feature>